<reference evidence="2" key="3">
    <citation type="submission" date="2005-07" db="EMBL/GenBank/DDBJ databases">
        <authorList>
            <person name="Mural R.J."/>
            <person name="Istrail S."/>
            <person name="Sutton G."/>
            <person name="Florea L."/>
            <person name="Halpern A.L."/>
            <person name="Mobarry C.M."/>
            <person name="Lippert R."/>
            <person name="Walenz B."/>
            <person name="Shatkay H."/>
            <person name="Dew I."/>
            <person name="Miller J.R."/>
            <person name="Flanigan M.J."/>
            <person name="Edwards N.J."/>
            <person name="Bolanos R."/>
            <person name="Fasulo D."/>
            <person name="Halldorsson B.V."/>
            <person name="Hannenhalli S."/>
            <person name="Turner R."/>
            <person name="Yooseph S."/>
            <person name="Lu F."/>
            <person name="Nusskern D.R."/>
            <person name="Shue B.C."/>
            <person name="Zheng X.H."/>
            <person name="Zhong F."/>
            <person name="Delcher A.L."/>
            <person name="Huson D.H."/>
            <person name="Kravitz S.A."/>
            <person name="Mouchard L."/>
            <person name="Reinert K."/>
            <person name="Remington K.A."/>
            <person name="Clark A.G."/>
            <person name="Waterman M.S."/>
            <person name="Eichler E.E."/>
            <person name="Adams M.D."/>
            <person name="Hunkapiller M.W."/>
            <person name="Myers E.W."/>
            <person name="Venter J.C."/>
        </authorList>
    </citation>
    <scope>NUCLEOTIDE SEQUENCE</scope>
</reference>
<reference evidence="2" key="2">
    <citation type="journal article" date="2001" name="Science">
        <title>The sequence of the human genome.</title>
        <authorList>
            <person name="Venter J.C."/>
            <person name="Adams M.D."/>
            <person name="Myers E.W."/>
            <person name="Li P.W."/>
            <person name="Mural R.J."/>
            <person name="Sutton G.G."/>
            <person name="Smith H.O."/>
            <person name="Yandell M."/>
            <person name="Evans C.A."/>
            <person name="Holt R.A."/>
            <person name="Gocayne J.D."/>
            <person name="Amanatides P."/>
            <person name="Ballew R.M."/>
            <person name="Huson D.H."/>
            <person name="Wortman J.R."/>
            <person name="Zhang Q."/>
            <person name="Kodira C.D."/>
            <person name="Zheng X.H."/>
            <person name="Chen L."/>
            <person name="Skupski M."/>
            <person name="Subramanian G."/>
            <person name="Thomas P.D."/>
            <person name="Zhang J."/>
            <person name="Gabor Miklos G.L."/>
            <person name="Nelson C."/>
            <person name="Broder S."/>
            <person name="Clark A.G."/>
            <person name="Nadeau J."/>
            <person name="McKusick V.A."/>
            <person name="Zinder N."/>
            <person name="Levine A.J."/>
            <person name="Roberts R.J."/>
            <person name="Simon M."/>
            <person name="Slayman C."/>
            <person name="Hunkapiller M."/>
            <person name="Bolanos R."/>
            <person name="Delcher A."/>
            <person name="Dew I."/>
            <person name="Fasulo D."/>
            <person name="Flanigan M."/>
            <person name="Florea L."/>
            <person name="Halpern A."/>
            <person name="Hannenhalli S."/>
            <person name="Kravitz S."/>
            <person name="Levy S."/>
            <person name="Mobarry C."/>
            <person name="Reinert K."/>
            <person name="Remington K."/>
            <person name="Abu-Threideh J."/>
            <person name="Beasley E."/>
            <person name="Biddick K."/>
            <person name="Bonazzi V."/>
            <person name="Brandon R."/>
            <person name="Cargill M."/>
            <person name="Chandramouliswaran I."/>
            <person name="Charlab R."/>
            <person name="Chaturvedi K."/>
            <person name="Deng Z."/>
            <person name="Di Francesco V."/>
            <person name="Dunn P."/>
            <person name="Eilbeck K."/>
            <person name="Evangelista C."/>
            <person name="Gabrielian A.E."/>
            <person name="Gan W."/>
            <person name="Ge W."/>
            <person name="Gong F."/>
            <person name="Gu Z."/>
            <person name="Guan P."/>
            <person name="Heiman T.J."/>
            <person name="Higgins M.E."/>
            <person name="Ji R.R."/>
            <person name="Ke Z."/>
            <person name="Ketchum K.A."/>
            <person name="Lai Z."/>
            <person name="Lei Y."/>
            <person name="Li Z."/>
            <person name="Li J."/>
            <person name="Liang Y."/>
            <person name="Lin X."/>
            <person name="Lu F."/>
            <person name="Merkulov G.V."/>
            <person name="Milshina N."/>
            <person name="Moore H.M."/>
            <person name="Naik A.K."/>
            <person name="Narayan V.A."/>
            <person name="Neelam B."/>
            <person name="Nusskern D."/>
            <person name="Rusch D.B."/>
            <person name="Salzberg S."/>
            <person name="Shao W."/>
            <person name="Shue B."/>
            <person name="Sun J."/>
            <person name="Wang Z."/>
            <person name="Wang A."/>
            <person name="Wang X."/>
            <person name="Wang J."/>
            <person name="Wei M."/>
            <person name="Wides R."/>
            <person name="Xiao C."/>
            <person name="Yan C."/>
            <person name="Yao A."/>
            <person name="Ye J."/>
            <person name="Zhan M."/>
            <person name="Zhang W."/>
            <person name="Zhang H."/>
            <person name="Zhao Q."/>
            <person name="Zheng L."/>
            <person name="Zhong F."/>
            <person name="Zhong W."/>
            <person name="Zhu S."/>
            <person name="Zhao S."/>
            <person name="Gilbert D."/>
            <person name="Baumhueter S."/>
            <person name="Spier G."/>
            <person name="Carter C."/>
            <person name="Cravchik A."/>
            <person name="Woodage T."/>
            <person name="Ali F."/>
            <person name="An H."/>
            <person name="Awe A."/>
            <person name="Baldwin D."/>
            <person name="Baden H."/>
            <person name="Barnstead M."/>
            <person name="Barrow I."/>
            <person name="Beeson K."/>
            <person name="Busam D."/>
            <person name="Carver A."/>
            <person name="Center A."/>
            <person name="Cheng M.L."/>
            <person name="Curry L."/>
            <person name="Danaher S."/>
            <person name="Davenport L."/>
            <person name="Desilets R."/>
            <person name="Dietz S."/>
            <person name="Dodson K."/>
            <person name="Doup L."/>
            <person name="Ferriera S."/>
            <person name="Garg N."/>
            <person name="Gluecksmann A."/>
            <person name="Hart B."/>
            <person name="Haynes J."/>
            <person name="Haynes C."/>
            <person name="Heiner C."/>
            <person name="Hladun S."/>
            <person name="Hostin D."/>
            <person name="Houck J."/>
            <person name="Howland T."/>
            <person name="Ibegwam C."/>
            <person name="Johnson J."/>
            <person name="Kalush F."/>
            <person name="Kline L."/>
            <person name="Koduru S."/>
            <person name="Love A."/>
            <person name="Mann F."/>
            <person name="May D."/>
            <person name="McCawley S."/>
            <person name="McIntosh T."/>
            <person name="McMullen I."/>
            <person name="Moy M."/>
            <person name="Moy L."/>
            <person name="Murphy B."/>
            <person name="Nelson K."/>
            <person name="Pfannkoch C."/>
            <person name="Pratts E."/>
            <person name="Puri V."/>
            <person name="Qureshi H."/>
            <person name="Reardon M."/>
            <person name="Rodriguez R."/>
            <person name="Rogers Y.H."/>
            <person name="Romblad D."/>
            <person name="Ruhfel B."/>
            <person name="Scott R."/>
            <person name="Sitter C."/>
            <person name="Smallwood M."/>
            <person name="Stewart E."/>
            <person name="Strong R."/>
            <person name="Suh E."/>
            <person name="Thomas R."/>
            <person name="Tint N.N."/>
            <person name="Tse S."/>
            <person name="Vech C."/>
            <person name="Wang G."/>
            <person name="Wetter J."/>
            <person name="Williams S."/>
            <person name="Williams M."/>
            <person name="Windsor S."/>
            <person name="Winn-Deen E."/>
            <person name="Wolfe K."/>
            <person name="Zaveri J."/>
            <person name="Zaveri K."/>
            <person name="Abril J.F."/>
            <person name="Guigo R."/>
            <person name="Campbell M.J."/>
            <person name="Sjolander K.V."/>
            <person name="Karlak B."/>
            <person name="Kejariwal A."/>
            <person name="Mi H."/>
            <person name="Lazareva B."/>
            <person name="Hatton T."/>
            <person name="Narechania A."/>
            <person name="Diemer K."/>
            <person name="Muruganujan A."/>
            <person name="Guo N."/>
            <person name="Sato S."/>
            <person name="Bafna V."/>
            <person name="Istrail S."/>
            <person name="Lippert R."/>
            <person name="Schwartz R."/>
            <person name="Walenz B."/>
            <person name="Yooseph S."/>
            <person name="Allen D."/>
            <person name="Basu A."/>
            <person name="Baxendale J."/>
            <person name="Blick L."/>
            <person name="Caminha M."/>
            <person name="Carnes-Stine J."/>
            <person name="Caulk P."/>
            <person name="Chiang Y.H."/>
            <person name="Coyne M."/>
            <person name="Dahlke C."/>
            <person name="Mays A."/>
            <person name="Dombroski M."/>
            <person name="Donnelly M."/>
            <person name="Ely D."/>
            <person name="Esparham S."/>
            <person name="Fosler C."/>
            <person name="Gire H."/>
            <person name="Glanowski S."/>
            <person name="Glasser K."/>
            <person name="Glodek A."/>
            <person name="Gorokhov M."/>
            <person name="Graham K."/>
            <person name="Gropman B."/>
            <person name="Harris M."/>
            <person name="Heil J."/>
            <person name="Henderson S."/>
            <person name="Hoover J."/>
            <person name="Jennings D."/>
            <person name="Jordan C."/>
            <person name="Jordan J."/>
            <person name="Kasha J."/>
            <person name="Kagan L."/>
            <person name="Kraft C."/>
            <person name="Levitsky A."/>
            <person name="Lewis M."/>
            <person name="Liu X."/>
            <person name="Lopez J."/>
            <person name="Ma D."/>
            <person name="Majoros W."/>
            <person name="McDaniel J."/>
            <person name="Murphy S."/>
            <person name="Newman M."/>
            <person name="Nguyen T."/>
            <person name="Nguyen N."/>
            <person name="Nodell M."/>
            <person name="Pan S."/>
            <person name="Peck J."/>
            <person name="Peterson M."/>
            <person name="Rowe W."/>
            <person name="Sanders R."/>
            <person name="Scott J."/>
            <person name="Simpson M."/>
            <person name="Smith T."/>
            <person name="Sprague A."/>
            <person name="Stockwell T."/>
            <person name="Turner R."/>
            <person name="Venter E."/>
            <person name="Wang M."/>
            <person name="Wen M."/>
            <person name="Wu D."/>
            <person name="Wu M."/>
            <person name="Xia A."/>
            <person name="Zandieh A."/>
            <person name="Zhu X."/>
        </authorList>
    </citation>
    <scope>NUCLEOTIDE SEQUENCE</scope>
</reference>
<evidence type="ECO:0000313" key="2">
    <source>
        <dbReference type="EMBL" id="EAX08361.1"/>
    </source>
</evidence>
<accession>O00249</accession>
<dbReference type="EMBL" id="CH471075">
    <property type="protein sequence ID" value="EAX08361.1"/>
    <property type="molecule type" value="Genomic_DNA"/>
</dbReference>
<feature type="non-terminal residue" evidence="1">
    <location>
        <position position="1"/>
    </location>
</feature>
<dbReference type="EMBL" id="U82311">
    <property type="protein sequence ID" value="AAB72232.1"/>
    <property type="molecule type" value="mRNA"/>
</dbReference>
<feature type="non-terminal residue" evidence="1">
    <location>
        <position position="91"/>
    </location>
</feature>
<protein>
    <submittedName>
        <fullName evidence="2">HCG2020192, isoform CRA_a</fullName>
    </submittedName>
</protein>
<name>O00249_HUMAN</name>
<proteinExistence type="evidence at transcript level"/>
<reference evidence="1" key="1">
    <citation type="journal article" date="1997" name="Proc. Natl. Acad. Sci. U.S.A.">
        <title>Direct isolation of human transcribed sequences from yeast artificial chromosomes through the application of RNA fingerprinting.</title>
        <authorList>
            <person name="Still I.H."/>
            <person name="Vince P."/>
            <person name="Cowell J.K."/>
        </authorList>
    </citation>
    <scope>NUCLEOTIDE SEQUENCE</scope>
</reference>
<organism evidence="1">
    <name type="scientific">Homo sapiens</name>
    <name type="common">Human</name>
    <dbReference type="NCBI Taxonomy" id="9606"/>
    <lineage>
        <taxon>Eukaryota</taxon>
        <taxon>Metazoa</taxon>
        <taxon>Chordata</taxon>
        <taxon>Craniata</taxon>
        <taxon>Vertebrata</taxon>
        <taxon>Euteleostomi</taxon>
        <taxon>Mammalia</taxon>
        <taxon>Eutheria</taxon>
        <taxon>Euarchontoglires</taxon>
        <taxon>Primates</taxon>
        <taxon>Haplorrhini</taxon>
        <taxon>Catarrhini</taxon>
        <taxon>Hominidae</taxon>
        <taxon>Homo</taxon>
    </lineage>
</organism>
<evidence type="ECO:0000313" key="1">
    <source>
        <dbReference type="EMBL" id="AAB72232.1"/>
    </source>
</evidence>
<sequence>GLTTPNPQWKQQNSPLNTYFSLPTCSLPVNRTPSPYLPTRQNLNILLDALSSPVHTFSFKPHTEKHRAGVSKCLPGLTAGVVLKLHNFGLI</sequence>
<dbReference type="AlphaFoldDB" id="O00249"/>
<gene>
    <name evidence="2" type="ORF">hCG_2020192</name>
</gene>